<accession>A0A3B3Q3N9</accession>
<organism evidence="2 3">
    <name type="scientific">Paramormyrops kingsleyae</name>
    <dbReference type="NCBI Taxonomy" id="1676925"/>
    <lineage>
        <taxon>Eukaryota</taxon>
        <taxon>Metazoa</taxon>
        <taxon>Chordata</taxon>
        <taxon>Craniata</taxon>
        <taxon>Vertebrata</taxon>
        <taxon>Euteleostomi</taxon>
        <taxon>Actinopterygii</taxon>
        <taxon>Neopterygii</taxon>
        <taxon>Teleostei</taxon>
        <taxon>Osteoglossocephala</taxon>
        <taxon>Osteoglossomorpha</taxon>
        <taxon>Osteoglossiformes</taxon>
        <taxon>Mormyridae</taxon>
        <taxon>Paramormyrops</taxon>
    </lineage>
</organism>
<evidence type="ECO:0000256" key="1">
    <source>
        <dbReference type="SAM" id="SignalP"/>
    </source>
</evidence>
<proteinExistence type="predicted"/>
<dbReference type="Proteomes" id="UP000261540">
    <property type="component" value="Unplaced"/>
</dbReference>
<keyword evidence="3" id="KW-1185">Reference proteome</keyword>
<dbReference type="AlphaFoldDB" id="A0A3B3Q3N9"/>
<feature type="signal peptide" evidence="1">
    <location>
        <begin position="1"/>
        <end position="21"/>
    </location>
</feature>
<evidence type="ECO:0000313" key="2">
    <source>
        <dbReference type="Ensembl" id="ENSPKIP00000000459.1"/>
    </source>
</evidence>
<dbReference type="Ensembl" id="ENSPKIT00000024357.1">
    <property type="protein sequence ID" value="ENSPKIP00000000459.1"/>
    <property type="gene ID" value="ENSPKIG00000019117.1"/>
</dbReference>
<reference evidence="2" key="2">
    <citation type="submission" date="2025-09" db="UniProtKB">
        <authorList>
            <consortium name="Ensembl"/>
        </authorList>
    </citation>
    <scope>IDENTIFICATION</scope>
</reference>
<evidence type="ECO:0008006" key="4">
    <source>
        <dbReference type="Google" id="ProtNLM"/>
    </source>
</evidence>
<name>A0A3B3Q3N9_9TELE</name>
<keyword evidence="1" id="KW-0732">Signal</keyword>
<evidence type="ECO:0000313" key="3">
    <source>
        <dbReference type="Proteomes" id="UP000261540"/>
    </source>
</evidence>
<reference evidence="2" key="1">
    <citation type="submission" date="2025-08" db="UniProtKB">
        <authorList>
            <consortium name="Ensembl"/>
        </authorList>
    </citation>
    <scope>IDENTIFICATION</scope>
</reference>
<protein>
    <recommendedName>
        <fullName evidence="4">UPAR/Ly6 domain-containing protein</fullName>
    </recommendedName>
</protein>
<sequence>SPATVCFTLFHLMLGIGVSDMRLLGHGSPSHEAPSAVCVLGLIPEEVWNSAVFESKKHWRLFTLCSSVLDDPALLDISPLLGINMKCCKGELCNSGWRTEQRLPLALLAFLTSIALLL</sequence>
<feature type="chain" id="PRO_5017460086" description="UPAR/Ly6 domain-containing protein" evidence="1">
    <location>
        <begin position="22"/>
        <end position="118"/>
    </location>
</feature>